<keyword evidence="6" id="KW-1185">Reference proteome</keyword>
<feature type="domain" description="Ig-like" evidence="4">
    <location>
        <begin position="366"/>
        <end position="454"/>
    </location>
</feature>
<feature type="domain" description="Fibronectin type-III" evidence="5">
    <location>
        <begin position="1"/>
        <end position="46"/>
    </location>
</feature>
<evidence type="ECO:0000256" key="2">
    <source>
        <dbReference type="ARBA" id="ARBA00023157"/>
    </source>
</evidence>
<dbReference type="InterPro" id="IPR050964">
    <property type="entry name" value="Striated_Muscle_Regulatory"/>
</dbReference>
<evidence type="ECO:0000259" key="5">
    <source>
        <dbReference type="PROSITE" id="PS50853"/>
    </source>
</evidence>
<dbReference type="InterPro" id="IPR013783">
    <property type="entry name" value="Ig-like_fold"/>
</dbReference>
<dbReference type="Gene3D" id="2.60.40.10">
    <property type="entry name" value="Immunoglobulins"/>
    <property type="match status" value="4"/>
</dbReference>
<dbReference type="CDD" id="cd00063">
    <property type="entry name" value="FN3"/>
    <property type="match status" value="2"/>
</dbReference>
<dbReference type="InterPro" id="IPR003961">
    <property type="entry name" value="FN3_dom"/>
</dbReference>
<dbReference type="PROSITE" id="PS50835">
    <property type="entry name" value="IG_LIKE"/>
    <property type="match status" value="2"/>
</dbReference>
<dbReference type="WBParaSite" id="Hba_11422">
    <property type="protein sequence ID" value="Hba_11422"/>
    <property type="gene ID" value="Hba_11422"/>
</dbReference>
<dbReference type="PANTHER" id="PTHR13817:SF166">
    <property type="entry name" value="NEURONAL IGCAM-RELATED"/>
    <property type="match status" value="1"/>
</dbReference>
<dbReference type="AlphaFoldDB" id="A0A1I7X1V7"/>
<evidence type="ECO:0000313" key="7">
    <source>
        <dbReference type="WBParaSite" id="Hba_11422"/>
    </source>
</evidence>
<dbReference type="SMART" id="SM00408">
    <property type="entry name" value="IGc2"/>
    <property type="match status" value="2"/>
</dbReference>
<evidence type="ECO:0000259" key="4">
    <source>
        <dbReference type="PROSITE" id="PS50835"/>
    </source>
</evidence>
<dbReference type="FunFam" id="2.60.40.10:FF:000107">
    <property type="entry name" value="Myosin, light chain kinase a"/>
    <property type="match status" value="1"/>
</dbReference>
<dbReference type="CDD" id="cd00096">
    <property type="entry name" value="Ig"/>
    <property type="match status" value="1"/>
</dbReference>
<dbReference type="SMART" id="SM00060">
    <property type="entry name" value="FN3"/>
    <property type="match status" value="1"/>
</dbReference>
<dbReference type="PANTHER" id="PTHR13817">
    <property type="entry name" value="TITIN"/>
    <property type="match status" value="1"/>
</dbReference>
<reference evidence="7" key="1">
    <citation type="submission" date="2016-11" db="UniProtKB">
        <authorList>
            <consortium name="WormBaseParasite"/>
        </authorList>
    </citation>
    <scope>IDENTIFICATION</scope>
</reference>
<proteinExistence type="predicted"/>
<keyword evidence="3" id="KW-0393">Immunoglobulin domain</keyword>
<dbReference type="SUPFAM" id="SSF49265">
    <property type="entry name" value="Fibronectin type III"/>
    <property type="match status" value="1"/>
</dbReference>
<feature type="domain" description="Fibronectin type-III" evidence="5">
    <location>
        <begin position="270"/>
        <end position="360"/>
    </location>
</feature>
<evidence type="ECO:0000313" key="6">
    <source>
        <dbReference type="Proteomes" id="UP000095283"/>
    </source>
</evidence>
<evidence type="ECO:0000256" key="3">
    <source>
        <dbReference type="ARBA" id="ARBA00023319"/>
    </source>
</evidence>
<dbReference type="InterPro" id="IPR036179">
    <property type="entry name" value="Ig-like_dom_sf"/>
</dbReference>
<dbReference type="SUPFAM" id="SSF48726">
    <property type="entry name" value="Immunoglobulin"/>
    <property type="match status" value="2"/>
</dbReference>
<dbReference type="InterPro" id="IPR036116">
    <property type="entry name" value="FN3_sf"/>
</dbReference>
<organism evidence="6 7">
    <name type="scientific">Heterorhabditis bacteriophora</name>
    <name type="common">Entomopathogenic nematode worm</name>
    <dbReference type="NCBI Taxonomy" id="37862"/>
    <lineage>
        <taxon>Eukaryota</taxon>
        <taxon>Metazoa</taxon>
        <taxon>Ecdysozoa</taxon>
        <taxon>Nematoda</taxon>
        <taxon>Chromadorea</taxon>
        <taxon>Rhabditida</taxon>
        <taxon>Rhabditina</taxon>
        <taxon>Rhabditomorpha</taxon>
        <taxon>Strongyloidea</taxon>
        <taxon>Heterorhabditidae</taxon>
        <taxon>Heterorhabditis</taxon>
    </lineage>
</organism>
<sequence>MECEIPSCSIEGLKEGVSYVFKVALRNESGVGEFSEETQPVKMMEFNNLYIYIFFFLSESLLSSFSEITEAKEGKDIELTCTLSDEEAVVNWFKDGKKLSQSNRIMFMISEKIRTLKIIAVNESDSGIYRCETSDSRSKTDGELIVKGNLTSKILSLKLHGIFFEKKLIIYIYFFFQRKKAESVLVHKIKSLVDLVKPLFTDLVIPSTLATISTLHIKTNCCWYVIVKYCSMLKSVVGSRLSLEKLRWAATKCRFRHVTIWKYLGKPSCAPSKPRSTGTSKDSITVEWNSVVGQNIKYIVEIKESKHPWALASKTPLDETSFTITGLKSDSEYLVRVSAVNKAGRGPESEPSDAIKCEQKLLQAKPSFISTPEEIIAIKNSKTKLITEYKGHPSPEVHWYRNKKEIFSGKLQWIETVPGVSTLTIAKMREDDEGNYQIVLKNSLGSVDSEFKLTVAVPPEINHVDRYSSVLVFDKGDTVNLRVSFSGRYILHTNFIEVLASRLGNDREL</sequence>
<name>A0A1I7X1V7_HETBA</name>
<dbReference type="Proteomes" id="UP000095283">
    <property type="component" value="Unplaced"/>
</dbReference>
<dbReference type="PROSITE" id="PS50853">
    <property type="entry name" value="FN3"/>
    <property type="match status" value="2"/>
</dbReference>
<protein>
    <submittedName>
        <fullName evidence="7">Receptor protein-tyrosine kinase</fullName>
    </submittedName>
</protein>
<keyword evidence="1" id="KW-0677">Repeat</keyword>
<evidence type="ECO:0000256" key="1">
    <source>
        <dbReference type="ARBA" id="ARBA00022737"/>
    </source>
</evidence>
<dbReference type="InterPro" id="IPR003599">
    <property type="entry name" value="Ig_sub"/>
</dbReference>
<dbReference type="Pfam" id="PF00041">
    <property type="entry name" value="fn3"/>
    <property type="match status" value="1"/>
</dbReference>
<dbReference type="PRINTS" id="PR00014">
    <property type="entry name" value="FNTYPEIII"/>
</dbReference>
<dbReference type="SMART" id="SM00409">
    <property type="entry name" value="IG"/>
    <property type="match status" value="2"/>
</dbReference>
<accession>A0A1I7X1V7</accession>
<feature type="domain" description="Ig-like" evidence="4">
    <location>
        <begin position="59"/>
        <end position="147"/>
    </location>
</feature>
<keyword evidence="2" id="KW-1015">Disulfide bond</keyword>
<dbReference type="InterPro" id="IPR007110">
    <property type="entry name" value="Ig-like_dom"/>
</dbReference>
<dbReference type="InterPro" id="IPR013098">
    <property type="entry name" value="Ig_I-set"/>
</dbReference>
<dbReference type="Pfam" id="PF07679">
    <property type="entry name" value="I-set"/>
    <property type="match status" value="2"/>
</dbReference>
<dbReference type="InterPro" id="IPR003598">
    <property type="entry name" value="Ig_sub2"/>
</dbReference>